<dbReference type="EMBL" id="PGGW01000066">
    <property type="protein sequence ID" value="PJE95265.1"/>
    <property type="molecule type" value="Genomic_DNA"/>
</dbReference>
<dbReference type="SUPFAM" id="SSF82784">
    <property type="entry name" value="OsmC-like"/>
    <property type="match status" value="1"/>
</dbReference>
<dbReference type="RefSeq" id="WP_100203907.1">
    <property type="nucleotide sequence ID" value="NZ_PGGW01000066.1"/>
</dbReference>
<dbReference type="PANTHER" id="PTHR33797:SF2">
    <property type="entry name" value="ORGANIC HYDROPEROXIDE RESISTANCE PROTEIN-LIKE"/>
    <property type="match status" value="1"/>
</dbReference>
<dbReference type="Proteomes" id="UP000230407">
    <property type="component" value="Unassembled WGS sequence"/>
</dbReference>
<dbReference type="GO" id="GO:0006979">
    <property type="term" value="P:response to oxidative stress"/>
    <property type="evidence" value="ECO:0007669"/>
    <property type="project" value="InterPro"/>
</dbReference>
<feature type="compositionally biased region" description="Polar residues" evidence="2">
    <location>
        <begin position="1"/>
        <end position="10"/>
    </location>
</feature>
<dbReference type="Gene3D" id="3.30.300.20">
    <property type="match status" value="1"/>
</dbReference>
<comment type="caution">
    <text evidence="3">The sequence shown here is derived from an EMBL/GenBank/DDBJ whole genome shotgun (WGS) entry which is preliminary data.</text>
</comment>
<dbReference type="InterPro" id="IPR015946">
    <property type="entry name" value="KH_dom-like_a/b"/>
</dbReference>
<proteinExistence type="inferred from homology"/>
<comment type="similarity">
    <text evidence="1">Belongs to the OsmC/Ohr family.</text>
</comment>
<feature type="region of interest" description="Disordered" evidence="2">
    <location>
        <begin position="1"/>
        <end position="54"/>
    </location>
</feature>
<evidence type="ECO:0000256" key="1">
    <source>
        <dbReference type="ARBA" id="ARBA00007378"/>
    </source>
</evidence>
<evidence type="ECO:0000313" key="3">
    <source>
        <dbReference type="EMBL" id="PJE95265.1"/>
    </source>
</evidence>
<name>A0A2M8LTJ9_9ACTN</name>
<keyword evidence="4" id="KW-1185">Reference proteome</keyword>
<dbReference type="InterPro" id="IPR036102">
    <property type="entry name" value="OsmC/Ohrsf"/>
</dbReference>
<evidence type="ECO:0000313" key="4">
    <source>
        <dbReference type="Proteomes" id="UP000230407"/>
    </source>
</evidence>
<evidence type="ECO:0000256" key="2">
    <source>
        <dbReference type="SAM" id="MobiDB-lite"/>
    </source>
</evidence>
<dbReference type="InterPro" id="IPR019953">
    <property type="entry name" value="OHR"/>
</dbReference>
<protein>
    <submittedName>
        <fullName evidence="3">Osmotically inducible protein C</fullName>
    </submittedName>
</protein>
<dbReference type="InterPro" id="IPR003718">
    <property type="entry name" value="OsmC/Ohr_fam"/>
</dbReference>
<reference evidence="3 4" key="1">
    <citation type="submission" date="2017-11" db="EMBL/GenBank/DDBJ databases">
        <title>Streptomyces carmine sp. nov., a novel actinomycete isolated from Sophora alopecuroides in Xinjiang, China.</title>
        <authorList>
            <person name="Wang Y."/>
            <person name="Luo X."/>
            <person name="Wan C."/>
            <person name="Zhang L."/>
        </authorList>
    </citation>
    <scope>NUCLEOTIDE SEQUENCE [LARGE SCALE GENOMIC DNA]</scope>
    <source>
        <strain evidence="3 4">TRM SA0054</strain>
    </source>
</reference>
<dbReference type="AlphaFoldDB" id="A0A2M8LTJ9"/>
<accession>A0A2M8LTJ9</accession>
<dbReference type="Pfam" id="PF02566">
    <property type="entry name" value="OsmC"/>
    <property type="match status" value="1"/>
</dbReference>
<organism evidence="3 4">
    <name type="scientific">Streptomyces carminius</name>
    <dbReference type="NCBI Taxonomy" id="2665496"/>
    <lineage>
        <taxon>Bacteria</taxon>
        <taxon>Bacillati</taxon>
        <taxon>Actinomycetota</taxon>
        <taxon>Actinomycetes</taxon>
        <taxon>Kitasatosporales</taxon>
        <taxon>Streptomycetaceae</taxon>
        <taxon>Streptomyces</taxon>
    </lineage>
</organism>
<dbReference type="PANTHER" id="PTHR33797">
    <property type="entry name" value="ORGANIC HYDROPEROXIDE RESISTANCE PROTEIN-LIKE"/>
    <property type="match status" value="1"/>
</dbReference>
<sequence>MPSSERSPQSAHPPRDLYSAEARSLHGTGRVDVSGRAGLPVGAPRELGGTGQGYDPEQLYAAALATCLHQAVVIAATETGVDPADSEVTARVHLGDGGAQRYTFAATAEVSLPSAGDRRERVIEHALRICPLAEHLDPPPA</sequence>
<gene>
    <name evidence="3" type="ORF">CUT44_23400</name>
</gene>